<proteinExistence type="predicted"/>
<dbReference type="EMBL" id="SFCI01000014">
    <property type="protein sequence ID" value="TFY83692.1"/>
    <property type="molecule type" value="Genomic_DNA"/>
</dbReference>
<feature type="compositionally biased region" description="Acidic residues" evidence="1">
    <location>
        <begin position="472"/>
        <end position="483"/>
    </location>
</feature>
<feature type="compositionally biased region" description="Basic and acidic residues" evidence="1">
    <location>
        <begin position="290"/>
        <end position="299"/>
    </location>
</feature>
<feature type="compositionally biased region" description="Low complexity" evidence="1">
    <location>
        <begin position="694"/>
        <end position="703"/>
    </location>
</feature>
<comment type="caution">
    <text evidence="2">The sequence shown here is derived from an EMBL/GenBank/DDBJ whole genome shotgun (WGS) entry which is preliminary data.</text>
</comment>
<dbReference type="STRING" id="135208.A0A4Z0A9G0"/>
<feature type="compositionally biased region" description="Low complexity" evidence="1">
    <location>
        <begin position="398"/>
        <end position="418"/>
    </location>
</feature>
<accession>A0A4Z0A9G0</accession>
<feature type="region of interest" description="Disordered" evidence="1">
    <location>
        <begin position="290"/>
        <end position="342"/>
    </location>
</feature>
<dbReference type="AlphaFoldDB" id="A0A4Z0A9G0"/>
<feature type="compositionally biased region" description="Polar residues" evidence="1">
    <location>
        <begin position="260"/>
        <end position="270"/>
    </location>
</feature>
<evidence type="ECO:0000256" key="1">
    <source>
        <dbReference type="SAM" id="MobiDB-lite"/>
    </source>
</evidence>
<feature type="compositionally biased region" description="Polar residues" evidence="1">
    <location>
        <begin position="309"/>
        <end position="330"/>
    </location>
</feature>
<feature type="region of interest" description="Disordered" evidence="1">
    <location>
        <begin position="694"/>
        <end position="748"/>
    </location>
</feature>
<evidence type="ECO:0000313" key="3">
    <source>
        <dbReference type="Proteomes" id="UP000298061"/>
    </source>
</evidence>
<feature type="region of interest" description="Disordered" evidence="1">
    <location>
        <begin position="498"/>
        <end position="661"/>
    </location>
</feature>
<reference evidence="2 3" key="1">
    <citation type="submission" date="2019-02" db="EMBL/GenBank/DDBJ databases">
        <title>Genome sequencing of the rare red list fungi Hericium alpestre (H. flagellum).</title>
        <authorList>
            <person name="Buettner E."/>
            <person name="Kellner H."/>
        </authorList>
    </citation>
    <scope>NUCLEOTIDE SEQUENCE [LARGE SCALE GENOMIC DNA]</scope>
    <source>
        <strain evidence="2 3">DSM 108284</strain>
    </source>
</reference>
<sequence length="748" mass="79525">MSAMADYACKCLNVRIRAQPAEGPAPAVAGDDFVPVFVGEQGISATLVYRVEVIVPPSMDGGEGPVLPTEEWVDHEVLKSSSGWIELSKQCLDQPSIAKTESSPNYSPVFRVVLPLLDVAEATSHYIPSAPASSRDQPPHKSLPPLAPLFPPAPFIPSHPTFGHLARLASEQSQNIRQTAEEYLSEITRTKLAEIEHQEADLRAQVGRLWVHFKEALAPFEQEKKELQHAPPTGSHWTQGGAALGSGQGTPVSVQDFVPVSSTPRRSASPSHLHRAPSALSASLVTTGFHHPDAARTDSRSSAATVTSETGSSETRVGSPGAESQRTLGNAVQIASPGSSLREAYRRDMSEDKDIATSFKYVVDMDAMAHARGRPGRPPSPESSKAGSKPPPPPATPPSSRKAAAGEASGSGLAAAAKTAKKEVEVREAPSPGKASKGKRKVTFDIKPDVEIIDQGSPSPANRDEEAAAIFDLDDTAAEQSEADAELLAKMTLPIAEPHISARPRQRSTSGSNLPQSFLSLRPASLPAPSHLRRPSTPEPPPPSTNGRSEQANGHGNAVNGQPQEPLSPREEELMKLVAADVPSHRGTWKRDSKAWQQFVNRKGAKDQFSGPTPLFDEAEQDDVEDRALDGGDGSGRPGRGSASSNGNDKETSSLATSLPISILPLSEKRKISGVPSYQPKTSLPYYYGALVPPLPPVASSVSMRKAAYAERDRERSLDPGALDFAADEEEEEESSDDSKRGAGGTTP</sequence>
<feature type="compositionally biased region" description="Acidic residues" evidence="1">
    <location>
        <begin position="726"/>
        <end position="736"/>
    </location>
</feature>
<keyword evidence="3" id="KW-1185">Reference proteome</keyword>
<feature type="region of interest" description="Disordered" evidence="1">
    <location>
        <begin position="225"/>
        <end position="277"/>
    </location>
</feature>
<evidence type="ECO:0000313" key="2">
    <source>
        <dbReference type="EMBL" id="TFY83692.1"/>
    </source>
</evidence>
<organism evidence="2 3">
    <name type="scientific">Hericium alpestre</name>
    <dbReference type="NCBI Taxonomy" id="135208"/>
    <lineage>
        <taxon>Eukaryota</taxon>
        <taxon>Fungi</taxon>
        <taxon>Dikarya</taxon>
        <taxon>Basidiomycota</taxon>
        <taxon>Agaricomycotina</taxon>
        <taxon>Agaricomycetes</taxon>
        <taxon>Russulales</taxon>
        <taxon>Hericiaceae</taxon>
        <taxon>Hericium</taxon>
    </lineage>
</organism>
<dbReference type="Proteomes" id="UP000298061">
    <property type="component" value="Unassembled WGS sequence"/>
</dbReference>
<feature type="compositionally biased region" description="Polar residues" evidence="1">
    <location>
        <begin position="507"/>
        <end position="519"/>
    </location>
</feature>
<gene>
    <name evidence="2" type="ORF">EWM64_g322</name>
</gene>
<name>A0A4Z0A9G0_9AGAM</name>
<dbReference type="OrthoDB" id="2563191at2759"/>
<feature type="compositionally biased region" description="Polar residues" evidence="1">
    <location>
        <begin position="546"/>
        <end position="565"/>
    </location>
</feature>
<feature type="region of interest" description="Disordered" evidence="1">
    <location>
        <begin position="370"/>
        <end position="483"/>
    </location>
</feature>
<protein>
    <submittedName>
        <fullName evidence="2">Uncharacterized protein</fullName>
    </submittedName>
</protein>
<feature type="compositionally biased region" description="Basic and acidic residues" evidence="1">
    <location>
        <begin position="708"/>
        <end position="718"/>
    </location>
</feature>